<evidence type="ECO:0000313" key="2">
    <source>
        <dbReference type="Proteomes" id="UP001324287"/>
    </source>
</evidence>
<proteinExistence type="predicted"/>
<dbReference type="Proteomes" id="UP001324287">
    <property type="component" value="Chromosome"/>
</dbReference>
<accession>A0ABZ1AYA1</accession>
<organism evidence="1 2">
    <name type="scientific">Blastococcus brunescens</name>
    <dbReference type="NCBI Taxonomy" id="1564165"/>
    <lineage>
        <taxon>Bacteria</taxon>
        <taxon>Bacillati</taxon>
        <taxon>Actinomycetota</taxon>
        <taxon>Actinomycetes</taxon>
        <taxon>Geodermatophilales</taxon>
        <taxon>Geodermatophilaceae</taxon>
        <taxon>Blastococcus</taxon>
    </lineage>
</organism>
<gene>
    <name evidence="1" type="ORF">U6N30_20610</name>
</gene>
<protein>
    <submittedName>
        <fullName evidence="1">Uncharacterized protein</fullName>
    </submittedName>
</protein>
<reference evidence="1 2" key="1">
    <citation type="submission" date="2023-12" db="EMBL/GenBank/DDBJ databases">
        <title>Blastococcus brunescens sp. nov., an actonobacterium isolated from sandstone collected in sahara desert.</title>
        <authorList>
            <person name="Gtari M."/>
            <person name="Ghodhbane F."/>
        </authorList>
    </citation>
    <scope>NUCLEOTIDE SEQUENCE [LARGE SCALE GENOMIC DNA]</scope>
    <source>
        <strain evidence="1 2">BMG 8361</strain>
    </source>
</reference>
<sequence length="179" mass="19063">MTGPRRPAGDDIGTGVIDGLAATLRELAASHGDGEQLLEQGLAAVAELQRQLGAAVASLHTAEEVVVRQKALLETATEMISEARRWARSLWDDGPASEEPVVLNEPEFAPAWLTADGPRHPARPPDTLGGVEAAAATHELRLAALDRLIADVEEEWGPITAEEIATAAERLRMRAQTEA</sequence>
<keyword evidence="2" id="KW-1185">Reference proteome</keyword>
<name>A0ABZ1AYA1_9ACTN</name>
<evidence type="ECO:0000313" key="1">
    <source>
        <dbReference type="EMBL" id="WRL62408.1"/>
    </source>
</evidence>
<dbReference type="RefSeq" id="WP_324273762.1">
    <property type="nucleotide sequence ID" value="NZ_CP141261.1"/>
</dbReference>
<dbReference type="EMBL" id="CP141261">
    <property type="protein sequence ID" value="WRL62408.1"/>
    <property type="molecule type" value="Genomic_DNA"/>
</dbReference>